<evidence type="ECO:0008006" key="3">
    <source>
        <dbReference type="Google" id="ProtNLM"/>
    </source>
</evidence>
<dbReference type="PANTHER" id="PTHR31389:SF4">
    <property type="entry name" value="LD39211P"/>
    <property type="match status" value="1"/>
</dbReference>
<proteinExistence type="predicted"/>
<accession>A0A168NYS6</accession>
<organism evidence="1">
    <name type="scientific">Absidia glauca</name>
    <name type="common">Pin mould</name>
    <dbReference type="NCBI Taxonomy" id="4829"/>
    <lineage>
        <taxon>Eukaryota</taxon>
        <taxon>Fungi</taxon>
        <taxon>Fungi incertae sedis</taxon>
        <taxon>Mucoromycota</taxon>
        <taxon>Mucoromycotina</taxon>
        <taxon>Mucoromycetes</taxon>
        <taxon>Mucorales</taxon>
        <taxon>Cunninghamellaceae</taxon>
        <taxon>Absidia</taxon>
    </lineage>
</organism>
<dbReference type="PANTHER" id="PTHR31389">
    <property type="entry name" value="LD39211P"/>
    <property type="match status" value="1"/>
</dbReference>
<dbReference type="OrthoDB" id="5954868at2759"/>
<keyword evidence="2" id="KW-1185">Reference proteome</keyword>
<gene>
    <name evidence="1" type="primary">ABSGL_07208.1 scaffold 8717</name>
</gene>
<protein>
    <recommendedName>
        <fullName evidence="3">DUF1647 domain-containing protein</fullName>
    </recommendedName>
</protein>
<sequence length="407" mass="46221">MAISLPQSTPISSPQKPWNKKLIAMELAIVFLLGFFMCTARVQHKDNCSYGLRYCELGDMDAIIDDSDLIIQHPAEQQQLEEDEEMQQDLYEQITLTTSPKRTNFPYTIVTASSANHLCSLENFLYSLDSLRSEVAPEDFPRVVVYNIGMNRTQLPVLDQLQAHGLIDDVEIFDYFQYPRFWDVAINAGEYAWKTGIVNEARIKYGGTLVWLDAGNVVTADFLRNIPSIIQQEGGFWSPRSSYTMGRWTHQGMYDYYGADARQYARNVNCNGAAVGFDTTNSTIVDDIIVPWYSCGMDKNCIAPPGSSRKNHRQDQAVLTYLAYKSGHSCSQPPAKFHQLQIHRDVACRASLLALEVEGALHHPSSVDSPKWYRSDTLELYNHPDWRYPEDKVPAHIKSLLKSPDFL</sequence>
<reference evidence="1" key="1">
    <citation type="submission" date="2016-04" db="EMBL/GenBank/DDBJ databases">
        <authorList>
            <person name="Evans L.H."/>
            <person name="Alamgir A."/>
            <person name="Owens N."/>
            <person name="Weber N.D."/>
            <person name="Virtaneva K."/>
            <person name="Barbian K."/>
            <person name="Babar A."/>
            <person name="Rosenke K."/>
        </authorList>
    </citation>
    <scope>NUCLEOTIDE SEQUENCE [LARGE SCALE GENOMIC DNA]</scope>
    <source>
        <strain evidence="1">CBS 101.48</strain>
    </source>
</reference>
<evidence type="ECO:0000313" key="1">
    <source>
        <dbReference type="EMBL" id="SAM01467.1"/>
    </source>
</evidence>
<dbReference type="AlphaFoldDB" id="A0A168NYS6"/>
<dbReference type="InParanoid" id="A0A168NYS6"/>
<name>A0A168NYS6_ABSGL</name>
<dbReference type="OMA" id="NGILVWL"/>
<dbReference type="Proteomes" id="UP000078561">
    <property type="component" value="Unassembled WGS sequence"/>
</dbReference>
<evidence type="ECO:0000313" key="2">
    <source>
        <dbReference type="Proteomes" id="UP000078561"/>
    </source>
</evidence>
<dbReference type="EMBL" id="LT553527">
    <property type="protein sequence ID" value="SAM01467.1"/>
    <property type="molecule type" value="Genomic_DNA"/>
</dbReference>
<dbReference type="STRING" id="4829.A0A168NYS6"/>